<dbReference type="Pfam" id="PF10415">
    <property type="entry name" value="FumaraseC_C"/>
    <property type="match status" value="1"/>
</dbReference>
<name>A0ABP7C575_9MICC</name>
<dbReference type="NCBIfam" id="NF008909">
    <property type="entry name" value="PRK12273.1"/>
    <property type="match status" value="1"/>
</dbReference>
<gene>
    <name evidence="4" type="primary">aspA_2</name>
    <name evidence="4" type="ORF">GCM10023081_13900</name>
</gene>
<evidence type="ECO:0000313" key="5">
    <source>
        <dbReference type="Proteomes" id="UP001500752"/>
    </source>
</evidence>
<organism evidence="4 5">
    <name type="scientific">Arthrobacter ginkgonis</name>
    <dbReference type="NCBI Taxonomy" id="1630594"/>
    <lineage>
        <taxon>Bacteria</taxon>
        <taxon>Bacillati</taxon>
        <taxon>Actinomycetota</taxon>
        <taxon>Actinomycetes</taxon>
        <taxon>Micrococcales</taxon>
        <taxon>Micrococcaceae</taxon>
        <taxon>Arthrobacter</taxon>
    </lineage>
</organism>
<dbReference type="PANTHER" id="PTHR42696:SF2">
    <property type="entry name" value="ASPARTATE AMMONIA-LYASE"/>
    <property type="match status" value="1"/>
</dbReference>
<dbReference type="PROSITE" id="PS00163">
    <property type="entry name" value="FUMARATE_LYASES"/>
    <property type="match status" value="1"/>
</dbReference>
<dbReference type="InterPro" id="IPR018951">
    <property type="entry name" value="Fumarase_C_C"/>
</dbReference>
<reference evidence="5" key="1">
    <citation type="journal article" date="2019" name="Int. J. Syst. Evol. Microbiol.">
        <title>The Global Catalogue of Microorganisms (GCM) 10K type strain sequencing project: providing services to taxonomists for standard genome sequencing and annotation.</title>
        <authorList>
            <consortium name="The Broad Institute Genomics Platform"/>
            <consortium name="The Broad Institute Genome Sequencing Center for Infectious Disease"/>
            <person name="Wu L."/>
            <person name="Ma J."/>
        </authorList>
    </citation>
    <scope>NUCLEOTIDE SEQUENCE [LARGE SCALE GENOMIC DNA]</scope>
    <source>
        <strain evidence="5">JCM 30742</strain>
    </source>
</reference>
<evidence type="ECO:0000259" key="2">
    <source>
        <dbReference type="Pfam" id="PF00206"/>
    </source>
</evidence>
<dbReference type="InterPro" id="IPR022761">
    <property type="entry name" value="Fumarate_lyase_N"/>
</dbReference>
<accession>A0ABP7C575</accession>
<evidence type="ECO:0000313" key="4">
    <source>
        <dbReference type="EMBL" id="GAA3676839.1"/>
    </source>
</evidence>
<dbReference type="SUPFAM" id="SSF48557">
    <property type="entry name" value="L-aspartase-like"/>
    <property type="match status" value="1"/>
</dbReference>
<keyword evidence="5" id="KW-1185">Reference proteome</keyword>
<dbReference type="Pfam" id="PF00206">
    <property type="entry name" value="Lyase_1"/>
    <property type="match status" value="1"/>
</dbReference>
<dbReference type="InterPro" id="IPR008948">
    <property type="entry name" value="L-Aspartase-like"/>
</dbReference>
<dbReference type="InterPro" id="IPR024083">
    <property type="entry name" value="Fumarase/histidase_N"/>
</dbReference>
<feature type="domain" description="Fumarase C C-terminal" evidence="3">
    <location>
        <begin position="418"/>
        <end position="465"/>
    </location>
</feature>
<sequence length="486" mass="50884">MSAEPIPATGTQTRTEHDLLGELEVPAAAYYGVHTARAMENFRMTGVPIGLHTDLVWALGCVKEAATEANRQLGLLDHRRADAIAAACREVQEGKLGAEFVVDVLQGGAGTSTNMNANEVIANRALELLGHTKGDYGQVHPIEHVNLGQSTNDVYPTALRVGLHRAAGSLLAAMGGLRAAMERKSVEFRDYLKMGRTQLQDAVPMTLGQEFGAFAVMLAEDELRLAEAMGLIREVNLGGTAIGTGLNAHADYAAAACGHLARIAAVPVVPAGNLIEATQDVGALVQFSSVLKRIAVKLSKVANDLRLLSSGPRAGLGEIVLPAVQAGSSIMPGKVNPVIPEVVNQVAFSVIGKDLTVTMAAEAGQLQLNAFEPIMARALFESVGELTAACTVLAERCVEGITADREGLRAGVENSIGLVTALVPYIGYHCATEVAQHAMRTGAGVIDVVRARALMDDAELEAVLGTPELLTTPGLRLAAVVPLPLS</sequence>
<feature type="domain" description="Fumarate lyase N-terminal" evidence="2">
    <location>
        <begin position="21"/>
        <end position="352"/>
    </location>
</feature>
<dbReference type="PRINTS" id="PR00149">
    <property type="entry name" value="FUMRATELYASE"/>
</dbReference>
<keyword evidence="1" id="KW-0456">Lyase</keyword>
<dbReference type="CDD" id="cd01357">
    <property type="entry name" value="Aspartase"/>
    <property type="match status" value="1"/>
</dbReference>
<comment type="caution">
    <text evidence="4">The sequence shown here is derived from an EMBL/GenBank/DDBJ whole genome shotgun (WGS) entry which is preliminary data.</text>
</comment>
<dbReference type="EMBL" id="BAABEO010000009">
    <property type="protein sequence ID" value="GAA3676839.1"/>
    <property type="molecule type" value="Genomic_DNA"/>
</dbReference>
<dbReference type="Gene3D" id="1.10.40.30">
    <property type="entry name" value="Fumarase/aspartase (C-terminal domain)"/>
    <property type="match status" value="1"/>
</dbReference>
<dbReference type="InterPro" id="IPR051546">
    <property type="entry name" value="Aspartate_Ammonia-Lyase"/>
</dbReference>
<dbReference type="PANTHER" id="PTHR42696">
    <property type="entry name" value="ASPARTATE AMMONIA-LYASE"/>
    <property type="match status" value="1"/>
</dbReference>
<dbReference type="PRINTS" id="PR00145">
    <property type="entry name" value="ARGSUCLYASE"/>
</dbReference>
<evidence type="ECO:0000256" key="1">
    <source>
        <dbReference type="ARBA" id="ARBA00023239"/>
    </source>
</evidence>
<evidence type="ECO:0000259" key="3">
    <source>
        <dbReference type="Pfam" id="PF10415"/>
    </source>
</evidence>
<dbReference type="Proteomes" id="UP001500752">
    <property type="component" value="Unassembled WGS sequence"/>
</dbReference>
<protein>
    <submittedName>
        <fullName evidence="4">Aspartate ammonia-lyase</fullName>
    </submittedName>
</protein>
<dbReference type="InterPro" id="IPR020557">
    <property type="entry name" value="Fumarate_lyase_CS"/>
</dbReference>
<dbReference type="Gene3D" id="1.10.275.10">
    <property type="entry name" value="Fumarase/aspartase (N-terminal domain)"/>
    <property type="match status" value="1"/>
</dbReference>
<dbReference type="InterPro" id="IPR000362">
    <property type="entry name" value="Fumarate_lyase_fam"/>
</dbReference>
<proteinExistence type="predicted"/>
<dbReference type="Gene3D" id="1.20.200.10">
    <property type="entry name" value="Fumarase/aspartase (Central domain)"/>
    <property type="match status" value="1"/>
</dbReference>